<accession>A0A2Z7BD30</accession>
<sequence>MGKQKVAVVEEATNWKETSSENQPAEYDEQGGSNQLKSRKEQNKSSSRAYEKGALNERIEEKSSDQISVMNK</sequence>
<dbReference type="EMBL" id="KV006896">
    <property type="protein sequence ID" value="KZV32262.1"/>
    <property type="molecule type" value="Genomic_DNA"/>
</dbReference>
<organism evidence="2 3">
    <name type="scientific">Dorcoceras hygrometricum</name>
    <dbReference type="NCBI Taxonomy" id="472368"/>
    <lineage>
        <taxon>Eukaryota</taxon>
        <taxon>Viridiplantae</taxon>
        <taxon>Streptophyta</taxon>
        <taxon>Embryophyta</taxon>
        <taxon>Tracheophyta</taxon>
        <taxon>Spermatophyta</taxon>
        <taxon>Magnoliopsida</taxon>
        <taxon>eudicotyledons</taxon>
        <taxon>Gunneridae</taxon>
        <taxon>Pentapetalae</taxon>
        <taxon>asterids</taxon>
        <taxon>lamiids</taxon>
        <taxon>Lamiales</taxon>
        <taxon>Gesneriaceae</taxon>
        <taxon>Didymocarpoideae</taxon>
        <taxon>Trichosporeae</taxon>
        <taxon>Loxocarpinae</taxon>
        <taxon>Dorcoceras</taxon>
    </lineage>
</organism>
<gene>
    <name evidence="2" type="ORF">F511_27376</name>
</gene>
<evidence type="ECO:0000256" key="1">
    <source>
        <dbReference type="SAM" id="MobiDB-lite"/>
    </source>
</evidence>
<dbReference type="Proteomes" id="UP000250235">
    <property type="component" value="Unassembled WGS sequence"/>
</dbReference>
<feature type="region of interest" description="Disordered" evidence="1">
    <location>
        <begin position="1"/>
        <end position="72"/>
    </location>
</feature>
<reference evidence="2 3" key="1">
    <citation type="journal article" date="2015" name="Proc. Natl. Acad. Sci. U.S.A.">
        <title>The resurrection genome of Boea hygrometrica: A blueprint for survival of dehydration.</title>
        <authorList>
            <person name="Xiao L."/>
            <person name="Yang G."/>
            <person name="Zhang L."/>
            <person name="Yang X."/>
            <person name="Zhao S."/>
            <person name="Ji Z."/>
            <person name="Zhou Q."/>
            <person name="Hu M."/>
            <person name="Wang Y."/>
            <person name="Chen M."/>
            <person name="Xu Y."/>
            <person name="Jin H."/>
            <person name="Xiao X."/>
            <person name="Hu G."/>
            <person name="Bao F."/>
            <person name="Hu Y."/>
            <person name="Wan P."/>
            <person name="Li L."/>
            <person name="Deng X."/>
            <person name="Kuang T."/>
            <person name="Xiang C."/>
            <person name="Zhu J.K."/>
            <person name="Oliver M.J."/>
            <person name="He Y."/>
        </authorList>
    </citation>
    <scope>NUCLEOTIDE SEQUENCE [LARGE SCALE GENOMIC DNA]</scope>
    <source>
        <strain evidence="3">cv. XS01</strain>
    </source>
</reference>
<evidence type="ECO:0000313" key="2">
    <source>
        <dbReference type="EMBL" id="KZV32262.1"/>
    </source>
</evidence>
<dbReference type="AlphaFoldDB" id="A0A2Z7BD30"/>
<feature type="compositionally biased region" description="Basic and acidic residues" evidence="1">
    <location>
        <begin position="38"/>
        <end position="64"/>
    </location>
</feature>
<proteinExistence type="predicted"/>
<protein>
    <submittedName>
        <fullName evidence="2">Uncharacterized protein</fullName>
    </submittedName>
</protein>
<keyword evidence="3" id="KW-1185">Reference proteome</keyword>
<evidence type="ECO:0000313" key="3">
    <source>
        <dbReference type="Proteomes" id="UP000250235"/>
    </source>
</evidence>
<name>A0A2Z7BD30_9LAMI</name>